<feature type="coiled-coil region" evidence="1">
    <location>
        <begin position="411"/>
        <end position="445"/>
    </location>
</feature>
<keyword evidence="1" id="KW-0175">Coiled coil</keyword>
<sequence length="749" mass="83930">MKYPRKEIDPSIPGSAMRLSTGPRKAQIQRTQIDRSLRSFLLYLAPKLKIEILGFVPGLGGVLMDGGDLGLEEVVDESGCLEPLFYDEAEVVAEVTAKSERRRREAEEKAAEHARNVEEWTRRNAANQAVLSRIREYDPKTGGVCYTRFYHKDFSRFDIDEESPLPPMRYTHTTPSTFVDPSGKRVYSLWESANIFSVNLVASDVPFPLEVYGTVIARDYLDFKCVYLFRRSREDCQVINSEDESLVLTGPTRGLVLLDNIYLEVDLKVKDKRNKDRELSKGLCVIDGVRLGGLKHSEVGYVDLESRLSIVEVKFAVVAFAVEATFEIKVIKGNFCGEITACTSRIQDCLVLYDSKAGGVTSDGNGVIQLWRRVGLVLGLGGDVLMAGGDLGLEEEVDESGCLEPLFYDEAEVVAEVTAKAERRRREAEEKAAEHARNVEEWTQRNAAHQAVLDRIREYDPKTGEVCYTRFYHKDFSRFDIDEESSVPPMRYTHRTPTTHANPRGQQVYSLWESANIFSVKIAASDVPFPLEVYGTVIARDYVDFKCVYLFRRSRDDCQIINSEDESLILTGPSRGLVLMDNLYLEVDLKVKDERHKDQELSKGLCVIDGVRLGGWDYSRVGCVDLESRLSTVEVKFAVVVFAVEATFEIKVIKGNFCGEITAYTSGIQDCLVLHDSKAGGVTCDGSGMIQLWRRVVCVGDKEKLLLRIATASATQTVSFTPDVNGAAQVAVTFGDVTMLVKVNWSMFY</sequence>
<dbReference type="Pfam" id="PF20241">
    <property type="entry name" value="DUF6598"/>
    <property type="match status" value="2"/>
</dbReference>
<evidence type="ECO:0000256" key="1">
    <source>
        <dbReference type="SAM" id="Coils"/>
    </source>
</evidence>
<dbReference type="EMBL" id="JAUUTY010000001">
    <property type="protein sequence ID" value="KAK1693338.1"/>
    <property type="molecule type" value="Genomic_DNA"/>
</dbReference>
<dbReference type="PANTHER" id="PTHR33065">
    <property type="entry name" value="OS07G0486400 PROTEIN"/>
    <property type="match status" value="1"/>
</dbReference>
<evidence type="ECO:0000256" key="2">
    <source>
        <dbReference type="SAM" id="MobiDB-lite"/>
    </source>
</evidence>
<dbReference type="Proteomes" id="UP001231189">
    <property type="component" value="Unassembled WGS sequence"/>
</dbReference>
<feature type="coiled-coil region" evidence="1">
    <location>
        <begin position="96"/>
        <end position="123"/>
    </location>
</feature>
<organism evidence="4 5">
    <name type="scientific">Lolium multiflorum</name>
    <name type="common">Italian ryegrass</name>
    <name type="synonym">Lolium perenne subsp. multiflorum</name>
    <dbReference type="NCBI Taxonomy" id="4521"/>
    <lineage>
        <taxon>Eukaryota</taxon>
        <taxon>Viridiplantae</taxon>
        <taxon>Streptophyta</taxon>
        <taxon>Embryophyta</taxon>
        <taxon>Tracheophyta</taxon>
        <taxon>Spermatophyta</taxon>
        <taxon>Magnoliopsida</taxon>
        <taxon>Liliopsida</taxon>
        <taxon>Poales</taxon>
        <taxon>Poaceae</taxon>
        <taxon>BOP clade</taxon>
        <taxon>Pooideae</taxon>
        <taxon>Poodae</taxon>
        <taxon>Poeae</taxon>
        <taxon>Poeae Chloroplast Group 2 (Poeae type)</taxon>
        <taxon>Loliodinae</taxon>
        <taxon>Loliinae</taxon>
        <taxon>Lolium</taxon>
    </lineage>
</organism>
<evidence type="ECO:0000313" key="5">
    <source>
        <dbReference type="Proteomes" id="UP001231189"/>
    </source>
</evidence>
<accession>A0AAD8TW53</accession>
<dbReference type="AlphaFoldDB" id="A0AAD8TW53"/>
<feature type="domain" description="DUF6598" evidence="3">
    <location>
        <begin position="193"/>
        <end position="374"/>
    </location>
</feature>
<name>A0AAD8TW53_LOLMU</name>
<dbReference type="PANTHER" id="PTHR33065:SF64">
    <property type="entry name" value="OS05G0109100 PROTEIN"/>
    <property type="match status" value="1"/>
</dbReference>
<evidence type="ECO:0000313" key="4">
    <source>
        <dbReference type="EMBL" id="KAK1693338.1"/>
    </source>
</evidence>
<feature type="domain" description="DUF6598" evidence="3">
    <location>
        <begin position="515"/>
        <end position="743"/>
    </location>
</feature>
<gene>
    <name evidence="4" type="ORF">QYE76_010035</name>
</gene>
<protein>
    <recommendedName>
        <fullName evidence="3">DUF6598 domain-containing protein</fullName>
    </recommendedName>
</protein>
<reference evidence="4" key="1">
    <citation type="submission" date="2023-07" db="EMBL/GenBank/DDBJ databases">
        <title>A chromosome-level genome assembly of Lolium multiflorum.</title>
        <authorList>
            <person name="Chen Y."/>
            <person name="Copetti D."/>
            <person name="Kolliker R."/>
            <person name="Studer B."/>
        </authorList>
    </citation>
    <scope>NUCLEOTIDE SEQUENCE</scope>
    <source>
        <strain evidence="4">02402/16</strain>
        <tissue evidence="4">Leaf</tissue>
    </source>
</reference>
<proteinExistence type="predicted"/>
<keyword evidence="5" id="KW-1185">Reference proteome</keyword>
<feature type="region of interest" description="Disordered" evidence="2">
    <location>
        <begin position="1"/>
        <end position="23"/>
    </location>
</feature>
<comment type="caution">
    <text evidence="4">The sequence shown here is derived from an EMBL/GenBank/DDBJ whole genome shotgun (WGS) entry which is preliminary data.</text>
</comment>
<evidence type="ECO:0000259" key="3">
    <source>
        <dbReference type="Pfam" id="PF20241"/>
    </source>
</evidence>
<dbReference type="InterPro" id="IPR046533">
    <property type="entry name" value="DUF6598"/>
</dbReference>